<evidence type="ECO:0000313" key="1">
    <source>
        <dbReference type="EMBL" id="KAJ1167758.1"/>
    </source>
</evidence>
<sequence>MSSKRQCLSPAQGPVLLLTRIEVSTSGSVAAETAPAADADITSGLSLCVQPAAEEEGPPVCLCSYLHLQTLTDPPRTPNLHLPPPPPQEEERAWKCLHRFLLRKQALNALHYYD</sequence>
<dbReference type="Proteomes" id="UP001066276">
    <property type="component" value="Chromosome 4_2"/>
</dbReference>
<dbReference type="AlphaFoldDB" id="A0AAV7SUE1"/>
<name>A0AAV7SUE1_PLEWA</name>
<evidence type="ECO:0000313" key="2">
    <source>
        <dbReference type="Proteomes" id="UP001066276"/>
    </source>
</evidence>
<proteinExistence type="predicted"/>
<comment type="caution">
    <text evidence="1">The sequence shown here is derived from an EMBL/GenBank/DDBJ whole genome shotgun (WGS) entry which is preliminary data.</text>
</comment>
<accession>A0AAV7SUE1</accession>
<keyword evidence="2" id="KW-1185">Reference proteome</keyword>
<gene>
    <name evidence="1" type="ORF">NDU88_008147</name>
</gene>
<reference evidence="1" key="1">
    <citation type="journal article" date="2022" name="bioRxiv">
        <title>Sequencing and chromosome-scale assembly of the giantPleurodeles waltlgenome.</title>
        <authorList>
            <person name="Brown T."/>
            <person name="Elewa A."/>
            <person name="Iarovenko S."/>
            <person name="Subramanian E."/>
            <person name="Araus A.J."/>
            <person name="Petzold A."/>
            <person name="Susuki M."/>
            <person name="Suzuki K.-i.T."/>
            <person name="Hayashi T."/>
            <person name="Toyoda A."/>
            <person name="Oliveira C."/>
            <person name="Osipova E."/>
            <person name="Leigh N.D."/>
            <person name="Simon A."/>
            <person name="Yun M.H."/>
        </authorList>
    </citation>
    <scope>NUCLEOTIDE SEQUENCE</scope>
    <source>
        <strain evidence="1">20211129_DDA</strain>
        <tissue evidence="1">Liver</tissue>
    </source>
</reference>
<dbReference type="EMBL" id="JANPWB010000008">
    <property type="protein sequence ID" value="KAJ1167758.1"/>
    <property type="molecule type" value="Genomic_DNA"/>
</dbReference>
<organism evidence="1 2">
    <name type="scientific">Pleurodeles waltl</name>
    <name type="common">Iberian ribbed newt</name>
    <dbReference type="NCBI Taxonomy" id="8319"/>
    <lineage>
        <taxon>Eukaryota</taxon>
        <taxon>Metazoa</taxon>
        <taxon>Chordata</taxon>
        <taxon>Craniata</taxon>
        <taxon>Vertebrata</taxon>
        <taxon>Euteleostomi</taxon>
        <taxon>Amphibia</taxon>
        <taxon>Batrachia</taxon>
        <taxon>Caudata</taxon>
        <taxon>Salamandroidea</taxon>
        <taxon>Salamandridae</taxon>
        <taxon>Pleurodelinae</taxon>
        <taxon>Pleurodeles</taxon>
    </lineage>
</organism>
<protein>
    <submittedName>
        <fullName evidence="1">Uncharacterized protein</fullName>
    </submittedName>
</protein>